<evidence type="ECO:0000259" key="5">
    <source>
        <dbReference type="PROSITE" id="PS50011"/>
    </source>
</evidence>
<evidence type="ECO:0000313" key="7">
    <source>
        <dbReference type="Proteomes" id="UP000266673"/>
    </source>
</evidence>
<dbReference type="EMBL" id="QKWP01000274">
    <property type="protein sequence ID" value="RIB23198.1"/>
    <property type="molecule type" value="Genomic_DNA"/>
</dbReference>
<gene>
    <name evidence="6" type="ORF">C2G38_2172010</name>
</gene>
<dbReference type="GO" id="GO:0005524">
    <property type="term" value="F:ATP binding"/>
    <property type="evidence" value="ECO:0007669"/>
    <property type="project" value="UniProtKB-KW"/>
</dbReference>
<dbReference type="OrthoDB" id="5338352at2759"/>
<dbReference type="PANTHER" id="PTHR44329:SF288">
    <property type="entry name" value="MITOGEN-ACTIVATED PROTEIN KINASE KINASE KINASE 20"/>
    <property type="match status" value="1"/>
</dbReference>
<protein>
    <submittedName>
        <fullName evidence="6">Kinase-like domain-containing protein</fullName>
    </submittedName>
</protein>
<keyword evidence="7" id="KW-1185">Reference proteome</keyword>
<name>A0A397VMU1_9GLOM</name>
<feature type="domain" description="Protein kinase" evidence="5">
    <location>
        <begin position="363"/>
        <end position="633"/>
    </location>
</feature>
<comment type="caution">
    <text evidence="6">The sequence shown here is derived from an EMBL/GenBank/DDBJ whole genome shotgun (WGS) entry which is preliminary data.</text>
</comment>
<keyword evidence="3 6" id="KW-0418">Kinase</keyword>
<dbReference type="PANTHER" id="PTHR44329">
    <property type="entry name" value="SERINE/THREONINE-PROTEIN KINASE TNNI3K-RELATED"/>
    <property type="match status" value="1"/>
</dbReference>
<reference evidence="6 7" key="1">
    <citation type="submission" date="2018-06" db="EMBL/GenBank/DDBJ databases">
        <title>Comparative genomics reveals the genomic features of Rhizophagus irregularis, R. cerebriforme, R. diaphanum and Gigaspora rosea, and their symbiotic lifestyle signature.</title>
        <authorList>
            <person name="Morin E."/>
            <person name="San Clemente H."/>
            <person name="Chen E.C.H."/>
            <person name="De La Providencia I."/>
            <person name="Hainaut M."/>
            <person name="Kuo A."/>
            <person name="Kohler A."/>
            <person name="Murat C."/>
            <person name="Tang N."/>
            <person name="Roy S."/>
            <person name="Loubradou J."/>
            <person name="Henrissat B."/>
            <person name="Grigoriev I.V."/>
            <person name="Corradi N."/>
            <person name="Roux C."/>
            <person name="Martin F.M."/>
        </authorList>
    </citation>
    <scope>NUCLEOTIDE SEQUENCE [LARGE SCALE GENOMIC DNA]</scope>
    <source>
        <strain evidence="6 7">DAOM 194757</strain>
    </source>
</reference>
<dbReference type="InterPro" id="IPR000719">
    <property type="entry name" value="Prot_kinase_dom"/>
</dbReference>
<dbReference type="Gene3D" id="1.10.510.10">
    <property type="entry name" value="Transferase(Phosphotransferase) domain 1"/>
    <property type="match status" value="2"/>
</dbReference>
<organism evidence="6 7">
    <name type="scientific">Gigaspora rosea</name>
    <dbReference type="NCBI Taxonomy" id="44941"/>
    <lineage>
        <taxon>Eukaryota</taxon>
        <taxon>Fungi</taxon>
        <taxon>Fungi incertae sedis</taxon>
        <taxon>Mucoromycota</taxon>
        <taxon>Glomeromycotina</taxon>
        <taxon>Glomeromycetes</taxon>
        <taxon>Diversisporales</taxon>
        <taxon>Gigasporaceae</taxon>
        <taxon>Gigaspora</taxon>
    </lineage>
</organism>
<dbReference type="InterPro" id="IPR011009">
    <property type="entry name" value="Kinase-like_dom_sf"/>
</dbReference>
<dbReference type="PROSITE" id="PS50011">
    <property type="entry name" value="PROTEIN_KINASE_DOM"/>
    <property type="match status" value="2"/>
</dbReference>
<feature type="domain" description="Protein kinase" evidence="5">
    <location>
        <begin position="22"/>
        <end position="284"/>
    </location>
</feature>
<dbReference type="Proteomes" id="UP000266673">
    <property type="component" value="Unassembled WGS sequence"/>
</dbReference>
<dbReference type="Pfam" id="PF07714">
    <property type="entry name" value="PK_Tyr_Ser-Thr"/>
    <property type="match status" value="1"/>
</dbReference>
<dbReference type="InterPro" id="IPR051681">
    <property type="entry name" value="Ser/Thr_Kinases-Pseudokinases"/>
</dbReference>
<keyword evidence="4" id="KW-0067">ATP-binding</keyword>
<accession>A0A397VMU1</accession>
<dbReference type="GO" id="GO:0004674">
    <property type="term" value="F:protein serine/threonine kinase activity"/>
    <property type="evidence" value="ECO:0007669"/>
    <property type="project" value="TreeGrafter"/>
</dbReference>
<dbReference type="AlphaFoldDB" id="A0A397VMU1"/>
<evidence type="ECO:0000256" key="4">
    <source>
        <dbReference type="ARBA" id="ARBA00022840"/>
    </source>
</evidence>
<dbReference type="STRING" id="44941.A0A397VMU1"/>
<keyword evidence="2" id="KW-0547">Nucleotide-binding</keyword>
<dbReference type="InterPro" id="IPR001245">
    <property type="entry name" value="Ser-Thr/Tyr_kinase_cat_dom"/>
</dbReference>
<evidence type="ECO:0000256" key="2">
    <source>
        <dbReference type="ARBA" id="ARBA00022741"/>
    </source>
</evidence>
<evidence type="ECO:0000256" key="3">
    <source>
        <dbReference type="ARBA" id="ARBA00022777"/>
    </source>
</evidence>
<evidence type="ECO:0000313" key="6">
    <source>
        <dbReference type="EMBL" id="RIB23198.1"/>
    </source>
</evidence>
<dbReference type="Pfam" id="PF00069">
    <property type="entry name" value="Pkinase"/>
    <property type="match status" value="1"/>
</dbReference>
<proteinExistence type="predicted"/>
<keyword evidence="1" id="KW-0808">Transferase</keyword>
<dbReference type="PRINTS" id="PR00109">
    <property type="entry name" value="TYRKINASE"/>
</dbReference>
<sequence length="637" mass="73315">MANLQEWFGARKDLLLIKFDDLGQLTFIDRGAFGEVYSTQISSFGEKVAVKKVFKSYLGDSSTSKGFIKELKLHSQLEKHERIINFLGICEHPKEACFLLIIEFADGGTLRSFLAIEGANLRWPEKLILSQQLVEGLSFLHGKNIIHRDLHDKNVLIHQRKIKIADFGMSKNLNSIITSQTELFGMLPFVEPKVIKEPSYRRNEKSDIFSLGVLLWEISSCRPPFANVDQLEVFITVNLGRREIPVAGTPIAYVNLYQNCWQEEPNLRPVIKQVIFTLKSLPFEPTYVSSDEIFIFKNQDSITTENSSQFSMAVKTENNSFYGEYKCENHIKNNNWCHHCEVENFKQQFSNWTSNNSIINRSIRNLQLNFTKSFNDLKWIQFNRLINIKEHENATSILEAEWIDEPMDLWNKDYEKLGRSGSTKIVIKKSSEIADIINEVSYIRCFGLTHISGKQQYGIILPLASEGDLRKYMKKKFPLELKQELHVLQGIVNGLKSIHDLNYVHADIHPGNVVINVEMGDFGESRPVSARPQEINENMPFMAPEVIKGQGYTKTGDIYSLGMLMFEISFGHPPFIDRKYDVHLALDICNGLRPSFDPKLPKFYADLIVRCWNTDPSERPTINEVKQLIDSWCRNKK</sequence>
<evidence type="ECO:0000256" key="1">
    <source>
        <dbReference type="ARBA" id="ARBA00022679"/>
    </source>
</evidence>
<dbReference type="SUPFAM" id="SSF56112">
    <property type="entry name" value="Protein kinase-like (PK-like)"/>
    <property type="match status" value="2"/>
</dbReference>